<keyword evidence="6" id="KW-0007">Acetylation</keyword>
<feature type="compositionally biased region" description="Low complexity" evidence="13">
    <location>
        <begin position="410"/>
        <end position="420"/>
    </location>
</feature>
<comment type="subunit">
    <text evidence="4">Heterodimer of a catalytic heavy chain and a regulatory light chain.</text>
</comment>
<keyword evidence="17" id="KW-1185">Reference proteome</keyword>
<feature type="compositionally biased region" description="Low complexity" evidence="13">
    <location>
        <begin position="552"/>
        <end position="561"/>
    </location>
</feature>
<dbReference type="FunFam" id="3.20.20.100:FF:000012">
    <property type="entry name" value="Glutamate--cysteine ligase regulatory subunit"/>
    <property type="match status" value="1"/>
</dbReference>
<evidence type="ECO:0000313" key="16">
    <source>
        <dbReference type="Ensembl" id="ENSOMYP00000060970.2"/>
    </source>
</evidence>
<name>A0A8C7S451_ONCMY</name>
<sequence>MEKHTTSAKVLLNHATILYLHTGNLVNRSRLKKQCPSSPSEEIQDCVRATLNEWCATIPPTTSPTDLPDTIDCSIPQATEAITPEEREELKVSVKLFICEADLSSIKDAVDKSCQALAVSQLDSVIIAPPVLPEGESQTLENLQPAWTELEGLVQSHKIAAIGTSDLDKELLEQLYNWAQVKPSSNQVNLASCCVMPPDLTAFAKEFDIQLLTHNDPKELITAASFQEAVQESTQDLKATPASTRRTRRTADKGETATQSEVTSDSQQDVPSKAQSTTGKRKTRVSKRETVSANQVDSTHEADVSESDSCCSAISDMEAIPDTQPARRGQRRAAGGDQPDSTKEEDVSEVDSCSLSVSRRPNTRRATRSLRKAVLTDSAKKDNYVSEAESCSSVVSESKVPGSQTRVTRRTAVSSSRASSMCHTEDTELSDPESCLSGDQTSTVRRVTRSRRGRFVEAIPMHLEETTDGSNSPLPRRRSRGVCKGCPCDPLSPQDSESFASGPSMTPRRSTRRLSELKQTGTTVSDSESDLTDVYTPLGSPRSVRGRGTPCSSRTGSNSSSRAAPVTRLTAKALDILVEKALCQSDKVRASGVAEESVVLKDTVDADPGCSMIEEVGEEDKTLTVENAAPAREHTGSVTVSEDAEMPKVTSVQQDSAETTAREDPKKNTSMVDVPVQENIQEKVTISESADTEMAEAVCEPAVEAEDQQRELSTEDAADADAPVIIEQETMTPADSQVFLKQTVKVAACENVMSPVIVVSEEAEEKTVDVNTHTDPQLEVKNKECQAVPSEEAMDVSSTLVTENKTADQDEAPHTTEPIKVTSSLSLKVSVSDADKLEESRDCVIIQKSGVISLLESSDDEEDDDGNSRHSGEGDERERQGSDGDEEAVCIEEAAGPSRPQAAAQSSADGLFVIDTRPGLQSDEHYYVDEKEEGDTEAIEEAQDEEEFVDEEGDDDDDEDEQVLFTSRNPQLKELSSRIDPGLKVKELGGLYINFDGSKSKTVSNSLKKLKEQKSQDELMKKSVIGPEFEKRDSVPPYRESKQAAKLKRKEERDKTTGAGWFNMRAPEMTEEIKGDLKALKMRGAMDPKRFYKKNDRDGFPKYFQVATVVDSPVDFYHSRVPKKDRKRTMVEELLADAEFRHNNKKKYQQIMTEKAAIGAGKKNRKSNKFRK</sequence>
<feature type="compositionally biased region" description="Polar residues" evidence="13">
    <location>
        <begin position="493"/>
        <end position="508"/>
    </location>
</feature>
<feature type="compositionally biased region" description="Polar residues" evidence="13">
    <location>
        <begin position="650"/>
        <end position="659"/>
    </location>
</feature>
<feature type="region of interest" description="Disordered" evidence="13">
    <location>
        <begin position="493"/>
        <end position="564"/>
    </location>
</feature>
<feature type="region of interest" description="Disordered" evidence="13">
    <location>
        <begin position="631"/>
        <end position="669"/>
    </location>
</feature>
<feature type="region of interest" description="Disordered" evidence="13">
    <location>
        <begin position="399"/>
        <end position="446"/>
    </location>
</feature>
<evidence type="ECO:0000256" key="7">
    <source>
        <dbReference type="ARBA" id="ARBA00023242"/>
    </source>
</evidence>
<evidence type="ECO:0000313" key="17">
    <source>
        <dbReference type="Proteomes" id="UP000694395"/>
    </source>
</evidence>
<feature type="compositionally biased region" description="Low complexity" evidence="13">
    <location>
        <begin position="894"/>
        <end position="908"/>
    </location>
</feature>
<feature type="compositionally biased region" description="Polar residues" evidence="13">
    <location>
        <begin position="517"/>
        <end position="526"/>
    </location>
</feature>
<dbReference type="Pfam" id="PF08698">
    <property type="entry name" value="Fcf2"/>
    <property type="match status" value="1"/>
</dbReference>
<feature type="domain" description="NADP-dependent oxidoreductase" evidence="14">
    <location>
        <begin position="82"/>
        <end position="213"/>
    </location>
</feature>
<evidence type="ECO:0000256" key="5">
    <source>
        <dbReference type="ARBA" id="ARBA00022684"/>
    </source>
</evidence>
<dbReference type="InterPro" id="IPR039883">
    <property type="entry name" value="Fcf2/DNTTIP2"/>
</dbReference>
<dbReference type="Pfam" id="PF00248">
    <property type="entry name" value="Aldo_ket_red"/>
    <property type="match status" value="1"/>
</dbReference>
<evidence type="ECO:0000259" key="14">
    <source>
        <dbReference type="Pfam" id="PF00248"/>
    </source>
</evidence>
<feature type="region of interest" description="Disordered" evidence="13">
    <location>
        <begin position="1012"/>
        <end position="1063"/>
    </location>
</feature>
<feature type="compositionally biased region" description="Polar residues" evidence="13">
    <location>
        <begin position="256"/>
        <end position="278"/>
    </location>
</feature>
<dbReference type="Ensembl" id="ENSOMYT00000066373.2">
    <property type="protein sequence ID" value="ENSOMYP00000060970.2"/>
    <property type="gene ID" value="ENSOMYG00000028177.2"/>
</dbReference>
<dbReference type="GO" id="GO:0035226">
    <property type="term" value="F:glutamate-cysteine ligase catalytic subunit binding"/>
    <property type="evidence" value="ECO:0007669"/>
    <property type="project" value="UniProtKB-ARBA"/>
</dbReference>
<dbReference type="PANTHER" id="PTHR21686">
    <property type="entry name" value="DEOXYNUCLEOTIDYLTRANSFERASE TERMINAL-INTERACTING PROTEIN 2"/>
    <property type="match status" value="1"/>
</dbReference>
<feature type="compositionally biased region" description="Polar residues" evidence="13">
    <location>
        <begin position="351"/>
        <end position="360"/>
    </location>
</feature>
<evidence type="ECO:0000256" key="9">
    <source>
        <dbReference type="ARBA" id="ARBA00031154"/>
    </source>
</evidence>
<dbReference type="GO" id="GO:0005730">
    <property type="term" value="C:nucleolus"/>
    <property type="evidence" value="ECO:0007669"/>
    <property type="project" value="UniProtKB-SubCell"/>
</dbReference>
<comment type="subcellular location">
    <subcellularLocation>
        <location evidence="1">Nucleus</location>
        <location evidence="1">Nucleolus</location>
    </subcellularLocation>
</comment>
<dbReference type="InterPro" id="IPR023210">
    <property type="entry name" value="NADP_OxRdtase_dom"/>
</dbReference>
<evidence type="ECO:0000256" key="8">
    <source>
        <dbReference type="ARBA" id="ARBA00030406"/>
    </source>
</evidence>
<evidence type="ECO:0000259" key="15">
    <source>
        <dbReference type="Pfam" id="PF08698"/>
    </source>
</evidence>
<evidence type="ECO:0000256" key="1">
    <source>
        <dbReference type="ARBA" id="ARBA00004604"/>
    </source>
</evidence>
<feature type="compositionally biased region" description="Basic residues" evidence="13">
    <location>
        <begin position="361"/>
        <end position="371"/>
    </location>
</feature>
<reference evidence="16" key="1">
    <citation type="submission" date="2020-07" db="EMBL/GenBank/DDBJ databases">
        <title>A long reads based de novo assembly of the rainbow trout Arlee double haploid line genome.</title>
        <authorList>
            <person name="Gao G."/>
            <person name="Palti Y."/>
        </authorList>
    </citation>
    <scope>NUCLEOTIDE SEQUENCE [LARGE SCALE GENOMIC DNA]</scope>
</reference>
<feature type="compositionally biased region" description="Basic and acidic residues" evidence="13">
    <location>
        <begin position="1012"/>
        <end position="1021"/>
    </location>
</feature>
<accession>A0A8C7S451</accession>
<protein>
    <recommendedName>
        <fullName evidence="12">Glutamate--cysteine ligase regulatory subunit</fullName>
    </recommendedName>
    <alternativeName>
        <fullName evidence="10">GCS light chain</fullName>
    </alternativeName>
    <alternativeName>
        <fullName evidence="8">Gamma-ECS regulatory subunit</fullName>
    </alternativeName>
    <alternativeName>
        <fullName evidence="11">Gamma-glutamylcysteine synthetase regulatory subunit</fullName>
    </alternativeName>
    <alternativeName>
        <fullName evidence="9">Glutamate--cysteine ligase modifier subunit</fullName>
    </alternativeName>
</protein>
<evidence type="ECO:0000256" key="6">
    <source>
        <dbReference type="ARBA" id="ARBA00022990"/>
    </source>
</evidence>
<gene>
    <name evidence="16" type="primary">dnttip2</name>
</gene>
<dbReference type="GO" id="GO:0006750">
    <property type="term" value="P:glutathione biosynthetic process"/>
    <property type="evidence" value="ECO:0007669"/>
    <property type="project" value="UniProtKB-KW"/>
</dbReference>
<dbReference type="GO" id="GO:0003723">
    <property type="term" value="F:RNA binding"/>
    <property type="evidence" value="ECO:0007669"/>
    <property type="project" value="TreeGrafter"/>
</dbReference>
<dbReference type="InterPro" id="IPR036812">
    <property type="entry name" value="NAD(P)_OxRdtase_dom_sf"/>
</dbReference>
<comment type="similarity">
    <text evidence="3">Belongs to the aldo/keto reductase family. Glutamate--cysteine ligase light chain subfamily.</text>
</comment>
<dbReference type="GO" id="GO:0017109">
    <property type="term" value="C:glutamate-cysteine ligase complex"/>
    <property type="evidence" value="ECO:0007669"/>
    <property type="project" value="UniProtKB-ARBA"/>
</dbReference>
<evidence type="ECO:0000256" key="10">
    <source>
        <dbReference type="ARBA" id="ARBA00031732"/>
    </source>
</evidence>
<keyword evidence="7" id="KW-0539">Nucleus</keyword>
<keyword evidence="5" id="KW-0317">Glutathione biosynthesis</keyword>
<feature type="compositionally biased region" description="Basic and acidic residues" evidence="13">
    <location>
        <begin position="866"/>
        <end position="882"/>
    </location>
</feature>
<feature type="region of interest" description="Disordered" evidence="13">
    <location>
        <begin position="232"/>
        <end position="378"/>
    </location>
</feature>
<dbReference type="PANTHER" id="PTHR21686:SF12">
    <property type="entry name" value="DEOXYNUCLEOTIDYLTRANSFERASE TERMINAL-INTERACTING PROTEIN 2"/>
    <property type="match status" value="1"/>
</dbReference>
<dbReference type="GO" id="GO:0006396">
    <property type="term" value="P:RNA processing"/>
    <property type="evidence" value="ECO:0007669"/>
    <property type="project" value="TreeGrafter"/>
</dbReference>
<dbReference type="GO" id="GO:0006979">
    <property type="term" value="P:response to oxidative stress"/>
    <property type="evidence" value="ECO:0007669"/>
    <property type="project" value="UniProtKB-ARBA"/>
</dbReference>
<reference evidence="16" key="3">
    <citation type="submission" date="2025-09" db="UniProtKB">
        <authorList>
            <consortium name="Ensembl"/>
        </authorList>
    </citation>
    <scope>IDENTIFICATION</scope>
</reference>
<feature type="compositionally biased region" description="Basic and acidic residues" evidence="13">
    <location>
        <begin position="1028"/>
        <end position="1056"/>
    </location>
</feature>
<feature type="region of interest" description="Disordered" evidence="13">
    <location>
        <begin position="851"/>
        <end position="978"/>
    </location>
</feature>
<evidence type="ECO:0000256" key="13">
    <source>
        <dbReference type="SAM" id="MobiDB-lite"/>
    </source>
</evidence>
<evidence type="ECO:0000256" key="11">
    <source>
        <dbReference type="ARBA" id="ARBA00032926"/>
    </source>
</evidence>
<evidence type="ECO:0000256" key="3">
    <source>
        <dbReference type="ARBA" id="ARBA00008612"/>
    </source>
</evidence>
<reference evidence="16" key="2">
    <citation type="submission" date="2025-08" db="UniProtKB">
        <authorList>
            <consortium name="Ensembl"/>
        </authorList>
    </citation>
    <scope>IDENTIFICATION</scope>
</reference>
<evidence type="ECO:0000256" key="2">
    <source>
        <dbReference type="ARBA" id="ARBA00005006"/>
    </source>
</evidence>
<dbReference type="AlphaFoldDB" id="A0A8C7S451"/>
<dbReference type="GeneTree" id="ENSGT00510000048142"/>
<dbReference type="Proteomes" id="UP000694395">
    <property type="component" value="Chromosome 30"/>
</dbReference>
<evidence type="ECO:0000256" key="4">
    <source>
        <dbReference type="ARBA" id="ARBA00011532"/>
    </source>
</evidence>
<dbReference type="Gene3D" id="3.20.20.100">
    <property type="entry name" value="NADP-dependent oxidoreductase domain"/>
    <property type="match status" value="1"/>
</dbReference>
<proteinExistence type="inferred from homology"/>
<dbReference type="InterPro" id="IPR014810">
    <property type="entry name" value="Fcf2_C"/>
</dbReference>
<dbReference type="SUPFAM" id="SSF51430">
    <property type="entry name" value="NAD(P)-linked oxidoreductase"/>
    <property type="match status" value="1"/>
</dbReference>
<feature type="compositionally biased region" description="Acidic residues" evidence="13">
    <location>
        <begin position="930"/>
        <end position="962"/>
    </location>
</feature>
<evidence type="ECO:0000256" key="12">
    <source>
        <dbReference type="ARBA" id="ARBA00070000"/>
    </source>
</evidence>
<organism evidence="16 17">
    <name type="scientific">Oncorhynchus mykiss</name>
    <name type="common">Rainbow trout</name>
    <name type="synonym">Salmo gairdneri</name>
    <dbReference type="NCBI Taxonomy" id="8022"/>
    <lineage>
        <taxon>Eukaryota</taxon>
        <taxon>Metazoa</taxon>
        <taxon>Chordata</taxon>
        <taxon>Craniata</taxon>
        <taxon>Vertebrata</taxon>
        <taxon>Euteleostomi</taxon>
        <taxon>Actinopterygii</taxon>
        <taxon>Neopterygii</taxon>
        <taxon>Teleostei</taxon>
        <taxon>Protacanthopterygii</taxon>
        <taxon>Salmoniformes</taxon>
        <taxon>Salmonidae</taxon>
        <taxon>Salmoninae</taxon>
        <taxon>Oncorhynchus</taxon>
    </lineage>
</organism>
<feature type="domain" description="Fcf2 pre-rRNA processing C-terminal" evidence="15">
    <location>
        <begin position="1054"/>
        <end position="1147"/>
    </location>
</feature>
<comment type="pathway">
    <text evidence="2">Sulfur metabolism; glutathione biosynthesis; glutathione from L-cysteine and L-glutamate: step 1/2.</text>
</comment>